<name>A0A5B2VX90_9BACT</name>
<reference evidence="1 2" key="1">
    <citation type="submission" date="2019-09" db="EMBL/GenBank/DDBJ databases">
        <title>Chitinophaga ginsengihumi sp. nov., isolated from soil of ginseng rhizosphere.</title>
        <authorList>
            <person name="Lee J."/>
        </authorList>
    </citation>
    <scope>NUCLEOTIDE SEQUENCE [LARGE SCALE GENOMIC DNA]</scope>
    <source>
        <strain evidence="1 2">BN140078</strain>
    </source>
</reference>
<evidence type="ECO:0008006" key="3">
    <source>
        <dbReference type="Google" id="ProtNLM"/>
    </source>
</evidence>
<protein>
    <recommendedName>
        <fullName evidence="3">Virion morphogenesis family protein</fullName>
    </recommendedName>
</protein>
<organism evidence="1 2">
    <name type="scientific">Chitinophaga agrisoli</name>
    <dbReference type="NCBI Taxonomy" id="2607653"/>
    <lineage>
        <taxon>Bacteria</taxon>
        <taxon>Pseudomonadati</taxon>
        <taxon>Bacteroidota</taxon>
        <taxon>Chitinophagia</taxon>
        <taxon>Chitinophagales</taxon>
        <taxon>Chitinophagaceae</taxon>
        <taxon>Chitinophaga</taxon>
    </lineage>
</organism>
<sequence length="179" mass="20617">MKLSRFNFDIIRANVRVVKHYLPTLLANQAQNFFTDSWKRKGWLDAGLKPWAQPHRASHGSTKRERSRAILVKTGRLRRAVSSSLRQKSFEKIRFVVDVPYAAIHNEGGVVHIPAAEKILHFNRKGRFSKMAKAKSAQKVIIPAHNVRIPQRQFMGDSRTLRDKQIKTINKTVDAIWRG</sequence>
<dbReference type="AlphaFoldDB" id="A0A5B2VX90"/>
<dbReference type="InterPro" id="IPR006522">
    <property type="entry name" value="Phage_virion_morphogenesis"/>
</dbReference>
<keyword evidence="2" id="KW-1185">Reference proteome</keyword>
<evidence type="ECO:0000313" key="2">
    <source>
        <dbReference type="Proteomes" id="UP000324611"/>
    </source>
</evidence>
<evidence type="ECO:0000313" key="1">
    <source>
        <dbReference type="EMBL" id="KAA2242816.1"/>
    </source>
</evidence>
<dbReference type="EMBL" id="VUOC01000002">
    <property type="protein sequence ID" value="KAA2242816.1"/>
    <property type="molecule type" value="Genomic_DNA"/>
</dbReference>
<gene>
    <name evidence="1" type="ORF">F0L74_09820</name>
</gene>
<comment type="caution">
    <text evidence="1">The sequence shown here is derived from an EMBL/GenBank/DDBJ whole genome shotgun (WGS) entry which is preliminary data.</text>
</comment>
<dbReference type="RefSeq" id="WP_149837692.1">
    <property type="nucleotide sequence ID" value="NZ_VUOC01000002.1"/>
</dbReference>
<dbReference type="Proteomes" id="UP000324611">
    <property type="component" value="Unassembled WGS sequence"/>
</dbReference>
<reference evidence="1 2" key="2">
    <citation type="submission" date="2019-09" db="EMBL/GenBank/DDBJ databases">
        <authorList>
            <person name="Jin C."/>
        </authorList>
    </citation>
    <scope>NUCLEOTIDE SEQUENCE [LARGE SCALE GENOMIC DNA]</scope>
    <source>
        <strain evidence="1 2">BN140078</strain>
    </source>
</reference>
<dbReference type="Pfam" id="PF05069">
    <property type="entry name" value="Phage_tail_S"/>
    <property type="match status" value="1"/>
</dbReference>
<proteinExistence type="predicted"/>
<accession>A0A5B2VX90</accession>